<proteinExistence type="predicted"/>
<protein>
    <submittedName>
        <fullName evidence="1">Uncharacterized protein</fullName>
    </submittedName>
</protein>
<sequence>MGNSTINKFDQESYLHLLPDSHDQTETAMIPDEDKSTTRLPAPPYTPLEANPEYYSSDSHASPSSSLPDHHESRKSAKFLNRLNILMQVVGSRGDIQPFVALGLALQAHGHRVRIATHDVFHQLVTSSGLGFYPVGGDPTELMAYMVSSPHLVPDLATLRAGAIARKRRMYEEMLKGFWEACLADDPQTGIPFVADAIVANPPSFAHIHCAEALGIPCHLVFTMPWSSTGAFAQPLAGMTLDTKGKKGIKYTDTSRSLGDIVNRWRVETLDLQAVPSTEGPHLIETLKSTNRLNDVCGFFFRSPPPYTPPDDLAQFLHSGPSPIYIGFGSIVVGDAAGLMSMVLSAVRAAGVRAVISRGWSNLTADGSENVFFIGDCPHEWLFQHVTAVVHHGGAGTTACGLRYGRPTAIVPFFGDQPFWGAVVSQAGAGPAPLPYESLTSQKLAQAIQFCLSPGAQEAASALACKIAAEDGVANAVDSIHHHLSKRPLQCDFFPDETAVWMYRKGRKTIKMCRGVATVLRGHGADLKDLNLHWSGNISIENRRWDPFTAVSAASVSTVVGVAEATVDVVRKPIQYHRRGRVQEQDVVQVLEVSPGTTAVPSGAAMLPLVDTDAQEIPKDNTKEQHTSHLGPPSKQSLDSNSNRSLATVSESSSKTPSTSKVSGAVAASAHSIGTAAARTTRGTLVDIPLAITEGMRAVPELWGERVEEHERIHDFRSGVSVAGRSFYEGITGAVKGVFLRTYEAKKREGATGVLKGLSQGSVGLVTKTGSAITGLVTYPAQGISKSIRAKIKGETKRRIIQARWREGEWLIESGSWTKDVTSVLQDFEGLKGRSR</sequence>
<reference evidence="1" key="1">
    <citation type="submission" date="2022-12" db="EMBL/GenBank/DDBJ databases">
        <title>Genome Sequence of Lasiodiplodia mahajangana.</title>
        <authorList>
            <person name="Buettner E."/>
        </authorList>
    </citation>
    <scope>NUCLEOTIDE SEQUENCE</scope>
    <source>
        <strain evidence="1">VT137</strain>
    </source>
</reference>
<comment type="caution">
    <text evidence="1">The sequence shown here is derived from an EMBL/GenBank/DDBJ whole genome shotgun (WGS) entry which is preliminary data.</text>
</comment>
<name>A0ACC2JQX7_9PEZI</name>
<keyword evidence="2" id="KW-1185">Reference proteome</keyword>
<dbReference type="EMBL" id="JAPUUL010000671">
    <property type="protein sequence ID" value="KAJ8129752.1"/>
    <property type="molecule type" value="Genomic_DNA"/>
</dbReference>
<gene>
    <name evidence="1" type="ORF">O1611_g3876</name>
</gene>
<accession>A0ACC2JQX7</accession>
<dbReference type="Proteomes" id="UP001153332">
    <property type="component" value="Unassembled WGS sequence"/>
</dbReference>
<evidence type="ECO:0000313" key="2">
    <source>
        <dbReference type="Proteomes" id="UP001153332"/>
    </source>
</evidence>
<organism evidence="1 2">
    <name type="scientific">Lasiodiplodia mahajangana</name>
    <dbReference type="NCBI Taxonomy" id="1108764"/>
    <lineage>
        <taxon>Eukaryota</taxon>
        <taxon>Fungi</taxon>
        <taxon>Dikarya</taxon>
        <taxon>Ascomycota</taxon>
        <taxon>Pezizomycotina</taxon>
        <taxon>Dothideomycetes</taxon>
        <taxon>Dothideomycetes incertae sedis</taxon>
        <taxon>Botryosphaeriales</taxon>
        <taxon>Botryosphaeriaceae</taxon>
        <taxon>Lasiodiplodia</taxon>
    </lineage>
</organism>
<evidence type="ECO:0000313" key="1">
    <source>
        <dbReference type="EMBL" id="KAJ8129752.1"/>
    </source>
</evidence>